<keyword evidence="1" id="KW-1133">Transmembrane helix</keyword>
<comment type="caution">
    <text evidence="2">The sequence shown here is derived from an EMBL/GenBank/DDBJ whole genome shotgun (WGS) entry which is preliminary data.</text>
</comment>
<organism evidence="2 3">
    <name type="scientific">Confluentibacter flavum</name>
    <dbReference type="NCBI Taxonomy" id="1909700"/>
    <lineage>
        <taxon>Bacteria</taxon>
        <taxon>Pseudomonadati</taxon>
        <taxon>Bacteroidota</taxon>
        <taxon>Flavobacteriia</taxon>
        <taxon>Flavobacteriales</taxon>
        <taxon>Flavobacteriaceae</taxon>
        <taxon>Confluentibacter</taxon>
    </lineage>
</organism>
<evidence type="ECO:0000313" key="2">
    <source>
        <dbReference type="EMBL" id="PKQ46568.1"/>
    </source>
</evidence>
<evidence type="ECO:0008006" key="4">
    <source>
        <dbReference type="Google" id="ProtNLM"/>
    </source>
</evidence>
<accession>A0A2N3HNZ5</accession>
<dbReference type="RefSeq" id="WP_106658249.1">
    <property type="nucleotide sequence ID" value="NZ_PJEO01000011.1"/>
</dbReference>
<protein>
    <recommendedName>
        <fullName evidence="4">Transmembrane family 220, helix</fullName>
    </recommendedName>
</protein>
<dbReference type="InterPro" id="IPR029377">
    <property type="entry name" value="TMEM220"/>
</dbReference>
<dbReference type="Proteomes" id="UP000233435">
    <property type="component" value="Unassembled WGS sequence"/>
</dbReference>
<dbReference type="Pfam" id="PF15071">
    <property type="entry name" value="TMEM220"/>
    <property type="match status" value="1"/>
</dbReference>
<name>A0A2N3HNZ5_9FLAO</name>
<feature type="transmembrane region" description="Helical" evidence="1">
    <location>
        <begin position="105"/>
        <end position="123"/>
    </location>
</feature>
<gene>
    <name evidence="2" type="ORF">CSW08_02060</name>
</gene>
<keyword evidence="1" id="KW-0812">Transmembrane</keyword>
<dbReference type="OrthoDB" id="329078at2"/>
<reference evidence="2 3" key="1">
    <citation type="submission" date="2017-12" db="EMBL/GenBank/DDBJ databases">
        <title>Confluentibacter flavum sp. nov., isolated from the saline lake.</title>
        <authorList>
            <person name="Yu L."/>
        </authorList>
    </citation>
    <scope>NUCLEOTIDE SEQUENCE [LARGE SCALE GENOMIC DNA]</scope>
    <source>
        <strain evidence="2 3">3B</strain>
    </source>
</reference>
<feature type="transmembrane region" description="Helical" evidence="1">
    <location>
        <begin position="60"/>
        <end position="79"/>
    </location>
</feature>
<keyword evidence="3" id="KW-1185">Reference proteome</keyword>
<evidence type="ECO:0000256" key="1">
    <source>
        <dbReference type="SAM" id="Phobius"/>
    </source>
</evidence>
<feature type="transmembrane region" description="Helical" evidence="1">
    <location>
        <begin position="12"/>
        <end position="30"/>
    </location>
</feature>
<feature type="transmembrane region" description="Helical" evidence="1">
    <location>
        <begin position="36"/>
        <end position="53"/>
    </location>
</feature>
<keyword evidence="1" id="KW-0472">Membrane</keyword>
<dbReference type="AlphaFoldDB" id="A0A2N3HNZ5"/>
<dbReference type="EMBL" id="PJEO01000011">
    <property type="protein sequence ID" value="PKQ46568.1"/>
    <property type="molecule type" value="Genomic_DNA"/>
</dbReference>
<proteinExistence type="predicted"/>
<sequence length="129" mass="15209">MTADQNTNKSRKIINIILFILFVLFALVQLNDPDPLVWFTIYGMIAIICLLANYKKIPKILLWILILGLIIYSVSYFPYFNDWFNIDHKEELFGKMVYEKPYLEGTREFLGLLIAVLALIYQLKRPVFK</sequence>
<evidence type="ECO:0000313" key="3">
    <source>
        <dbReference type="Proteomes" id="UP000233435"/>
    </source>
</evidence>